<dbReference type="Gene3D" id="3.30.1380.10">
    <property type="match status" value="1"/>
</dbReference>
<name>A0ABW9M9M0_9FIRM</name>
<keyword evidence="2" id="KW-0645">Protease</keyword>
<reference evidence="2 3" key="1">
    <citation type="journal article" date="2025" name="Anaerobe">
        <title>Description of Anaerococcus kampingiae sp. nov., Anaerococcus groningensis sp. nov., Anaerococcus martiniensis sp. nov., and Anaerococcus cruorum sp. nov., isolated from human clinical specimens.</title>
        <authorList>
            <person name="Boiten K.E."/>
            <person name="Meijer J."/>
            <person name="van Wezel E.M."/>
            <person name="Veloo A.C.M."/>
        </authorList>
    </citation>
    <scope>NUCLEOTIDE SEQUENCE [LARGE SCALE GENOMIC DNA]</scope>
    <source>
        <strain evidence="2 3">ENR0831</strain>
    </source>
</reference>
<dbReference type="InterPro" id="IPR052179">
    <property type="entry name" value="DD-CPase-like"/>
</dbReference>
<proteinExistence type="predicted"/>
<evidence type="ECO:0000313" key="2">
    <source>
        <dbReference type="EMBL" id="MFO3665984.1"/>
    </source>
</evidence>
<dbReference type="RefSeq" id="WP_410031645.1">
    <property type="nucleotide sequence ID" value="NZ_JBGMEI010000010.1"/>
</dbReference>
<keyword evidence="2" id="KW-0378">Hydrolase</keyword>
<dbReference type="InterPro" id="IPR003709">
    <property type="entry name" value="VanY-like_core_dom"/>
</dbReference>
<dbReference type="EC" id="3.4.17.-" evidence="2"/>
<dbReference type="EMBL" id="JBGMEI010000010">
    <property type="protein sequence ID" value="MFO3665984.1"/>
    <property type="molecule type" value="Genomic_DNA"/>
</dbReference>
<dbReference type="GO" id="GO:0004180">
    <property type="term" value="F:carboxypeptidase activity"/>
    <property type="evidence" value="ECO:0007669"/>
    <property type="project" value="UniProtKB-KW"/>
</dbReference>
<dbReference type="InterPro" id="IPR009045">
    <property type="entry name" value="Zn_M74/Hedgehog-like"/>
</dbReference>
<dbReference type="Proteomes" id="UP001637996">
    <property type="component" value="Unassembled WGS sequence"/>
</dbReference>
<dbReference type="Pfam" id="PF02557">
    <property type="entry name" value="VanY"/>
    <property type="match status" value="1"/>
</dbReference>
<evidence type="ECO:0000313" key="3">
    <source>
        <dbReference type="Proteomes" id="UP001637996"/>
    </source>
</evidence>
<feature type="domain" description="D-alanyl-D-alanine carboxypeptidase-like core" evidence="1">
    <location>
        <begin position="199"/>
        <end position="314"/>
    </location>
</feature>
<accession>A0ABW9M9M0</accession>
<comment type="caution">
    <text evidence="2">The sequence shown here is derived from an EMBL/GenBank/DDBJ whole genome shotgun (WGS) entry which is preliminary data.</text>
</comment>
<dbReference type="CDD" id="cd14852">
    <property type="entry name" value="LD-carboxypeptidase"/>
    <property type="match status" value="1"/>
</dbReference>
<keyword evidence="3" id="KW-1185">Reference proteome</keyword>
<dbReference type="PANTHER" id="PTHR34385">
    <property type="entry name" value="D-ALANYL-D-ALANINE CARBOXYPEPTIDASE"/>
    <property type="match status" value="1"/>
</dbReference>
<dbReference type="SUPFAM" id="SSF55166">
    <property type="entry name" value="Hedgehog/DD-peptidase"/>
    <property type="match status" value="1"/>
</dbReference>
<sequence>MSNKGIREKKRNQARRRKARNKKIFTSGILAVVLAGSIYQFGFNGNNENEFEIARPNEIRQAAGNFSELEEETIEETSNKIHVATDVGFKDAGVDESHALKDDKYSDNLQEYVLCVQTQYAYQFPNDYSKTEKFIEEGSYVPYFGTENGFSKVKIDDTYYYVNKYGLSKLDSDKQIKVVNGLAFVNENYPLPEDFDPGVDKTARRAFETMRQDMARENLDVKIASDYRGYDLEKRMFEVSEPDSSAPGTNEHQLGSAFDFFTEGSKYNDKFEKTASYDWLAENAYKYGFIERYPKGKENKTNHKAEPWHFRFVGVENAKNIYENDLTLEEYLKIN</sequence>
<organism evidence="2 3">
    <name type="scientific">Anaerococcus martiniensis</name>
    <dbReference type="NCBI Taxonomy" id="3115615"/>
    <lineage>
        <taxon>Bacteria</taxon>
        <taxon>Bacillati</taxon>
        <taxon>Bacillota</taxon>
        <taxon>Tissierellia</taxon>
        <taxon>Tissierellales</taxon>
        <taxon>Peptoniphilaceae</taxon>
        <taxon>Anaerococcus</taxon>
    </lineage>
</organism>
<keyword evidence="2" id="KW-0121">Carboxypeptidase</keyword>
<evidence type="ECO:0000259" key="1">
    <source>
        <dbReference type="Pfam" id="PF02557"/>
    </source>
</evidence>
<gene>
    <name evidence="2" type="ORF">ACCQ41_06970</name>
</gene>
<protein>
    <submittedName>
        <fullName evidence="2">M15 family metallopeptidase</fullName>
        <ecNumber evidence="2">3.4.17.-</ecNumber>
    </submittedName>
</protein>
<dbReference type="InterPro" id="IPR058193">
    <property type="entry name" value="VanY/YodJ_core_dom"/>
</dbReference>
<dbReference type="PANTHER" id="PTHR34385:SF1">
    <property type="entry name" value="PEPTIDOGLYCAN L-ALANYL-D-GLUTAMATE ENDOPEPTIDASE CWLK"/>
    <property type="match status" value="1"/>
</dbReference>